<evidence type="ECO:0000313" key="4">
    <source>
        <dbReference type="Proteomes" id="UP001249851"/>
    </source>
</evidence>
<evidence type="ECO:0000256" key="1">
    <source>
        <dbReference type="RuleBase" id="RU000393"/>
    </source>
</evidence>
<dbReference type="GO" id="GO:0004784">
    <property type="term" value="F:superoxide dismutase activity"/>
    <property type="evidence" value="ECO:0007669"/>
    <property type="project" value="UniProtKB-EC"/>
</dbReference>
<evidence type="ECO:0000259" key="2">
    <source>
        <dbReference type="Pfam" id="PF00080"/>
    </source>
</evidence>
<dbReference type="InterPro" id="IPR036423">
    <property type="entry name" value="SOD-like_Cu/Zn_dom_sf"/>
</dbReference>
<comment type="similarity">
    <text evidence="1">Belongs to the Cu-Zn superoxide dismutase family.</text>
</comment>
<organism evidence="3 4">
    <name type="scientific">Acropora cervicornis</name>
    <name type="common">Staghorn coral</name>
    <dbReference type="NCBI Taxonomy" id="6130"/>
    <lineage>
        <taxon>Eukaryota</taxon>
        <taxon>Metazoa</taxon>
        <taxon>Cnidaria</taxon>
        <taxon>Anthozoa</taxon>
        <taxon>Hexacorallia</taxon>
        <taxon>Scleractinia</taxon>
        <taxon>Astrocoeniina</taxon>
        <taxon>Acroporidae</taxon>
        <taxon>Acropora</taxon>
    </lineage>
</organism>
<dbReference type="InterPro" id="IPR024134">
    <property type="entry name" value="SOD_Cu/Zn_/chaperone"/>
</dbReference>
<dbReference type="PANTHER" id="PTHR10003">
    <property type="entry name" value="SUPEROXIDE DISMUTASE CU-ZN -RELATED"/>
    <property type="match status" value="1"/>
</dbReference>
<dbReference type="PRINTS" id="PR00068">
    <property type="entry name" value="CUZNDISMTASE"/>
</dbReference>
<dbReference type="Proteomes" id="UP001249851">
    <property type="component" value="Unassembled WGS sequence"/>
</dbReference>
<dbReference type="EC" id="1.15.1.1" evidence="1"/>
<dbReference type="GO" id="GO:0005507">
    <property type="term" value="F:copper ion binding"/>
    <property type="evidence" value="ECO:0007669"/>
    <property type="project" value="InterPro"/>
</dbReference>
<protein>
    <recommendedName>
        <fullName evidence="1">Superoxide dismutase [Cu-Zn]</fullName>
        <ecNumber evidence="1">1.15.1.1</ecNumber>
    </recommendedName>
</protein>
<dbReference type="InterPro" id="IPR018152">
    <property type="entry name" value="SOD_Cu/Zn_BS"/>
</dbReference>
<evidence type="ECO:0000313" key="3">
    <source>
        <dbReference type="EMBL" id="KAK2558081.1"/>
    </source>
</evidence>
<dbReference type="InterPro" id="IPR001424">
    <property type="entry name" value="SOD_Cu_Zn_dom"/>
</dbReference>
<comment type="cofactor">
    <cofactor evidence="1">
        <name>Zn(2+)</name>
        <dbReference type="ChEBI" id="CHEBI:29105"/>
    </cofactor>
    <text evidence="1">Binds 1 zinc ion per subunit.</text>
</comment>
<dbReference type="Pfam" id="PF00080">
    <property type="entry name" value="Sod_Cu"/>
    <property type="match status" value="1"/>
</dbReference>
<dbReference type="AlphaFoldDB" id="A0AAD9QBY4"/>
<comment type="cofactor">
    <cofactor evidence="1">
        <name>Cu cation</name>
        <dbReference type="ChEBI" id="CHEBI:23378"/>
    </cofactor>
    <text evidence="1">Binds 1 copper ion per subunit.</text>
</comment>
<dbReference type="EMBL" id="JARQWQ010000046">
    <property type="protein sequence ID" value="KAK2558081.1"/>
    <property type="molecule type" value="Genomic_DNA"/>
</dbReference>
<comment type="catalytic activity">
    <reaction evidence="1">
        <text>2 superoxide + 2 H(+) = H2O2 + O2</text>
        <dbReference type="Rhea" id="RHEA:20696"/>
        <dbReference type="ChEBI" id="CHEBI:15378"/>
        <dbReference type="ChEBI" id="CHEBI:15379"/>
        <dbReference type="ChEBI" id="CHEBI:16240"/>
        <dbReference type="ChEBI" id="CHEBI:18421"/>
        <dbReference type="EC" id="1.15.1.1"/>
    </reaction>
</comment>
<keyword evidence="1" id="KW-0479">Metal-binding</keyword>
<proteinExistence type="inferred from homology"/>
<dbReference type="Gene3D" id="2.60.40.200">
    <property type="entry name" value="Superoxide dismutase, copper/zinc binding domain"/>
    <property type="match status" value="1"/>
</dbReference>
<dbReference type="SUPFAM" id="SSF49329">
    <property type="entry name" value="Cu,Zn superoxide dismutase-like"/>
    <property type="match status" value="1"/>
</dbReference>
<reference evidence="3" key="1">
    <citation type="journal article" date="2023" name="G3 (Bethesda)">
        <title>Whole genome assembly and annotation of the endangered Caribbean coral Acropora cervicornis.</title>
        <authorList>
            <person name="Selwyn J.D."/>
            <person name="Vollmer S.V."/>
        </authorList>
    </citation>
    <scope>NUCLEOTIDE SEQUENCE</scope>
    <source>
        <strain evidence="3">K2</strain>
    </source>
</reference>
<keyword evidence="1" id="KW-0186">Copper</keyword>
<accession>A0AAD9QBY4</accession>
<name>A0AAD9QBY4_ACRCE</name>
<keyword evidence="4" id="KW-1185">Reference proteome</keyword>
<reference evidence="3" key="2">
    <citation type="journal article" date="2023" name="Science">
        <title>Genomic signatures of disease resistance in endangered staghorn corals.</title>
        <authorList>
            <person name="Vollmer S.V."/>
            <person name="Selwyn J.D."/>
            <person name="Despard B.A."/>
            <person name="Roesel C.L."/>
        </authorList>
    </citation>
    <scope>NUCLEOTIDE SEQUENCE</scope>
    <source>
        <strain evidence="3">K2</strain>
    </source>
</reference>
<comment type="function">
    <text evidence="1">Destroys radicals which are normally produced within the cells and which are toxic to biological systems.</text>
</comment>
<sequence length="82" mass="8482">MPFLCLHSHHGDLGNIIANEQGVAKVDMTDKLVSLVGKDSVVGRTIVVHEKADDLGKGGNEESTKTGNAGGRLACGVIGITK</sequence>
<feature type="domain" description="Superoxide dismutase copper/zinc binding" evidence="2">
    <location>
        <begin position="8"/>
        <end position="78"/>
    </location>
</feature>
<gene>
    <name evidence="3" type="ORF">P5673_019655</name>
</gene>
<dbReference type="PROSITE" id="PS00332">
    <property type="entry name" value="SOD_CU_ZN_2"/>
    <property type="match status" value="1"/>
</dbReference>
<keyword evidence="1" id="KW-0862">Zinc</keyword>
<comment type="caution">
    <text evidence="3">The sequence shown here is derived from an EMBL/GenBank/DDBJ whole genome shotgun (WGS) entry which is preliminary data.</text>
</comment>
<keyword evidence="1" id="KW-0560">Oxidoreductase</keyword>